<comment type="caution">
    <text evidence="2">The sequence shown here is derived from an EMBL/GenBank/DDBJ whole genome shotgun (WGS) entry which is preliminary data.</text>
</comment>
<dbReference type="Pfam" id="PF13649">
    <property type="entry name" value="Methyltransf_25"/>
    <property type="match status" value="1"/>
</dbReference>
<dbReference type="Gene3D" id="3.40.50.150">
    <property type="entry name" value="Vaccinia Virus protein VP39"/>
    <property type="match status" value="1"/>
</dbReference>
<accession>A0A2V1NZD8</accession>
<dbReference type="Proteomes" id="UP000245293">
    <property type="component" value="Unassembled WGS sequence"/>
</dbReference>
<evidence type="ECO:0000313" key="3">
    <source>
        <dbReference type="Proteomes" id="UP000245293"/>
    </source>
</evidence>
<dbReference type="OrthoDB" id="9786503at2"/>
<name>A0A2V1NZD8_9RHOB</name>
<gene>
    <name evidence="2" type="ORF">DFK10_15555</name>
</gene>
<feature type="domain" description="Methyltransferase" evidence="1">
    <location>
        <begin position="36"/>
        <end position="127"/>
    </location>
</feature>
<dbReference type="InterPro" id="IPR029063">
    <property type="entry name" value="SAM-dependent_MTases_sf"/>
</dbReference>
<dbReference type="CDD" id="cd02440">
    <property type="entry name" value="AdoMet_MTases"/>
    <property type="match status" value="1"/>
</dbReference>
<protein>
    <submittedName>
        <fullName evidence="2">SAM-dependent methyltransferase</fullName>
    </submittedName>
</protein>
<organism evidence="2 3">
    <name type="scientific">Salibaculum griseiflavum</name>
    <dbReference type="NCBI Taxonomy" id="1914409"/>
    <lineage>
        <taxon>Bacteria</taxon>
        <taxon>Pseudomonadati</taxon>
        <taxon>Pseudomonadota</taxon>
        <taxon>Alphaproteobacteria</taxon>
        <taxon>Rhodobacterales</taxon>
        <taxon>Roseobacteraceae</taxon>
        <taxon>Salibaculum</taxon>
    </lineage>
</organism>
<sequence length="198" mass="21677">MWEDRYHAEGDYLFGRAPAAFLTDNPWIVSGMQTALCVADGEGRNSVWLAGQGLKVSAFDLSPTAIARAQALAADAGVRVATQVSDWAGYDWERQVDMVVGIFVQFMGAQDRPGQFADMARALRPGGRLVLHGYRPEQVDYGTGGPPSRDNMYTEALLREAFPGWQVERLASYDRDVDEGRGHSGRSALIDLVARKPG</sequence>
<dbReference type="InterPro" id="IPR041698">
    <property type="entry name" value="Methyltransf_25"/>
</dbReference>
<keyword evidence="2" id="KW-0808">Transferase</keyword>
<keyword evidence="2" id="KW-0489">Methyltransferase</keyword>
<dbReference type="AlphaFoldDB" id="A0A2V1NZD8"/>
<dbReference type="SUPFAM" id="SSF53335">
    <property type="entry name" value="S-adenosyl-L-methionine-dependent methyltransferases"/>
    <property type="match status" value="1"/>
</dbReference>
<evidence type="ECO:0000259" key="1">
    <source>
        <dbReference type="Pfam" id="PF13649"/>
    </source>
</evidence>
<dbReference type="GO" id="GO:0032259">
    <property type="term" value="P:methylation"/>
    <property type="evidence" value="ECO:0007669"/>
    <property type="project" value="UniProtKB-KW"/>
</dbReference>
<dbReference type="EMBL" id="QETF01000026">
    <property type="protein sequence ID" value="PWG15681.1"/>
    <property type="molecule type" value="Genomic_DNA"/>
</dbReference>
<evidence type="ECO:0000313" key="2">
    <source>
        <dbReference type="EMBL" id="PWG15681.1"/>
    </source>
</evidence>
<keyword evidence="3" id="KW-1185">Reference proteome</keyword>
<dbReference type="GO" id="GO:0008168">
    <property type="term" value="F:methyltransferase activity"/>
    <property type="evidence" value="ECO:0007669"/>
    <property type="project" value="UniProtKB-KW"/>
</dbReference>
<reference evidence="3" key="1">
    <citation type="submission" date="2018-05" db="EMBL/GenBank/DDBJ databases">
        <authorList>
            <person name="Du Z."/>
            <person name="Wang X."/>
        </authorList>
    </citation>
    <scope>NUCLEOTIDE SEQUENCE [LARGE SCALE GENOMIC DNA]</scope>
    <source>
        <strain evidence="3">WDS4C29</strain>
    </source>
</reference>
<proteinExistence type="predicted"/>